<dbReference type="GO" id="GO:0000922">
    <property type="term" value="C:spindle pole"/>
    <property type="evidence" value="ECO:0007669"/>
    <property type="project" value="UniProtKB-SubCell"/>
</dbReference>
<keyword evidence="9 11" id="KW-0206">Cytoskeleton</keyword>
<evidence type="ECO:0000256" key="3">
    <source>
        <dbReference type="ARBA" id="ARBA00022574"/>
    </source>
</evidence>
<evidence type="ECO:0000313" key="14">
    <source>
        <dbReference type="Proteomes" id="UP001152885"/>
    </source>
</evidence>
<dbReference type="GO" id="GO:0051012">
    <property type="term" value="P:microtubule sliding"/>
    <property type="evidence" value="ECO:0007669"/>
    <property type="project" value="UniProtKB-UniRule"/>
</dbReference>
<dbReference type="SUPFAM" id="SSF50978">
    <property type="entry name" value="WD40 repeat-like"/>
    <property type="match status" value="1"/>
</dbReference>
<proteinExistence type="inferred from homology"/>
<dbReference type="PANTHER" id="PTHR22847">
    <property type="entry name" value="WD40 REPEAT PROTEIN"/>
    <property type="match status" value="1"/>
</dbReference>
<keyword evidence="10 11" id="KW-0131">Cell cycle</keyword>
<dbReference type="PROSITE" id="PS00678">
    <property type="entry name" value="WD_REPEATS_1"/>
    <property type="match status" value="2"/>
</dbReference>
<feature type="coiled-coil region" evidence="11">
    <location>
        <begin position="61"/>
        <end position="88"/>
    </location>
</feature>
<dbReference type="Gene3D" id="1.20.960.30">
    <property type="match status" value="1"/>
</dbReference>
<comment type="function">
    <text evidence="11">Positively regulates the activity of the minus-end directed microtubule motor protein dynein. Plays a central role in positioning the mitotic spindle at the bud neck during cell division. Targets cytoplasmic dynein to microtubule plus ends, thereby promoting dynein-mediated microtubule sliding along the bud cortex and consequently the movement of the mitotic spindle to the bud neck.</text>
</comment>
<accession>A0A9W4TWL9</accession>
<dbReference type="InterPro" id="IPR015943">
    <property type="entry name" value="WD40/YVTN_repeat-like_dom_sf"/>
</dbReference>
<dbReference type="PANTHER" id="PTHR22847:SF637">
    <property type="entry name" value="WD REPEAT DOMAIN 5B"/>
    <property type="match status" value="1"/>
</dbReference>
<keyword evidence="14" id="KW-1185">Reference proteome</keyword>
<evidence type="ECO:0000256" key="11">
    <source>
        <dbReference type="HAMAP-Rule" id="MF_03141"/>
    </source>
</evidence>
<evidence type="ECO:0000256" key="7">
    <source>
        <dbReference type="ARBA" id="ARBA00022776"/>
    </source>
</evidence>
<dbReference type="InterPro" id="IPR037190">
    <property type="entry name" value="LIS1_N"/>
</dbReference>
<keyword evidence="5 11" id="KW-0493">Microtubule</keyword>
<dbReference type="HAMAP" id="MF_03141">
    <property type="entry name" value="lis1"/>
    <property type="match status" value="1"/>
</dbReference>
<dbReference type="PIRSF" id="PIRSF037647">
    <property type="entry name" value="Dynein_regulator_Lis1"/>
    <property type="match status" value="1"/>
</dbReference>
<dbReference type="OrthoDB" id="10264588at2759"/>
<sequence>MEKNQILTERQQLELNKAIIQYLEPQLAEDELSQLSSILIPQGQADSEIVDNYLEKKWSTVLRLQKKIIDLENELQNLKTIVKQLNIDDDPNSIKLTEKINWCPLTVKKSFKTTSAINSVEFHPNLPFIISGNFDGSIYIYNLQNDEYQDDSIPEKLIKAHSRSINKITWSDQPLQINKLNKCHVLATCSSDLSIKIWDENFKHIRTLSGHEHTVSSLKFSTKNPSYLYSVSRDKTVKIWDVINGLCIKSFVGHSEWVRDVDVVSSEFGDFILTCSNDQSARLSHDSGTGIVLMIGHSHVIESVKFLPSHSNKIIDEYITNNIEKFPTLPVDLIKDEIYRKLEFKYCITGGRDNVIKLWLLPPPVLTPHQSPLPSKYNQSQAYLISDLIGHVSWVKSMIIHPNGRFTISCGDDKTIKIWDIQKLNESGKVEAIRTLKGHEGFINDIKFAKLKPKEKKENTEEEEEMNMDTFLKDVEKRMRFLFSSGSSDNTIRLWS</sequence>
<organism evidence="13 14">
    <name type="scientific">Candida verbasci</name>
    <dbReference type="NCBI Taxonomy" id="1227364"/>
    <lineage>
        <taxon>Eukaryota</taxon>
        <taxon>Fungi</taxon>
        <taxon>Dikarya</taxon>
        <taxon>Ascomycota</taxon>
        <taxon>Saccharomycotina</taxon>
        <taxon>Pichiomycetes</taxon>
        <taxon>Debaryomycetaceae</taxon>
        <taxon>Candida/Lodderomyces clade</taxon>
        <taxon>Candida</taxon>
    </lineage>
</organism>
<dbReference type="InterPro" id="IPR017252">
    <property type="entry name" value="Dynein_regulator_LIS1"/>
</dbReference>
<feature type="repeat" description="WD" evidence="12">
    <location>
        <begin position="388"/>
        <end position="422"/>
    </location>
</feature>
<keyword evidence="1 11" id="KW-0813">Transport</keyword>
<dbReference type="SMART" id="SM00320">
    <property type="entry name" value="WD40"/>
    <property type="match status" value="6"/>
</dbReference>
<evidence type="ECO:0000256" key="8">
    <source>
        <dbReference type="ARBA" id="ARBA00023054"/>
    </source>
</evidence>
<dbReference type="EMBL" id="CANTUO010000003">
    <property type="protein sequence ID" value="CAI5758507.1"/>
    <property type="molecule type" value="Genomic_DNA"/>
</dbReference>
<keyword evidence="2 11" id="KW-0963">Cytoplasm</keyword>
<dbReference type="Gene3D" id="2.130.10.10">
    <property type="entry name" value="YVTN repeat-like/Quinoprotein amine dehydrogenase"/>
    <property type="match status" value="1"/>
</dbReference>
<gene>
    <name evidence="11" type="primary">PAC1</name>
    <name evidence="11" type="synonym">LIS1</name>
    <name evidence="13" type="ORF">CANVERA_P3019</name>
</gene>
<dbReference type="PRINTS" id="PR00320">
    <property type="entry name" value="GPROTEINBRPT"/>
</dbReference>
<feature type="repeat" description="WD" evidence="12">
    <location>
        <begin position="482"/>
        <end position="496"/>
    </location>
</feature>
<dbReference type="InterPro" id="IPR001680">
    <property type="entry name" value="WD40_rpt"/>
</dbReference>
<dbReference type="GO" id="GO:0005737">
    <property type="term" value="C:cytoplasm"/>
    <property type="evidence" value="ECO:0007669"/>
    <property type="project" value="UniProtKB-UniRule"/>
</dbReference>
<protein>
    <recommendedName>
        <fullName evidence="11">Nuclear distribution protein PAC1</fullName>
    </recommendedName>
    <alternativeName>
        <fullName evidence="11">Lissencephaly-1 homolog</fullName>
        <shortName evidence="11">LIS-1</shortName>
    </alternativeName>
    <alternativeName>
        <fullName evidence="11">nudF homolog</fullName>
    </alternativeName>
</protein>
<dbReference type="SUPFAM" id="SSF109925">
    <property type="entry name" value="Lissencephaly-1 protein (Lis-1, PAF-AH alpha) N-terminal domain"/>
    <property type="match status" value="1"/>
</dbReference>
<feature type="repeat" description="WD" evidence="12">
    <location>
        <begin position="208"/>
        <end position="250"/>
    </location>
</feature>
<comment type="similarity">
    <text evidence="11">Belongs to the WD repeat LIS1/nudF family.</text>
</comment>
<dbReference type="PROSITE" id="PS50082">
    <property type="entry name" value="WD_REPEATS_2"/>
    <property type="match status" value="4"/>
</dbReference>
<dbReference type="GO" id="GO:0042393">
    <property type="term" value="F:histone binding"/>
    <property type="evidence" value="ECO:0007669"/>
    <property type="project" value="TreeGrafter"/>
</dbReference>
<dbReference type="InterPro" id="IPR036322">
    <property type="entry name" value="WD40_repeat_dom_sf"/>
</dbReference>
<dbReference type="AlphaFoldDB" id="A0A9W4TWL9"/>
<evidence type="ECO:0000256" key="1">
    <source>
        <dbReference type="ARBA" id="ARBA00022448"/>
    </source>
</evidence>
<comment type="subcellular location">
    <subcellularLocation>
        <location evidence="11">Cytoplasm</location>
        <location evidence="11">Cytoskeleton</location>
    </subcellularLocation>
    <subcellularLocation>
        <location evidence="11">Cytoplasm</location>
        <location evidence="11">Cytoskeleton</location>
        <location evidence="11">Spindle pole</location>
    </subcellularLocation>
    <text evidence="11">Localizes to the plus ends of microtubules and the mitotic spindle poles.</text>
</comment>
<dbReference type="GO" id="GO:0051301">
    <property type="term" value="P:cell division"/>
    <property type="evidence" value="ECO:0007669"/>
    <property type="project" value="UniProtKB-KW"/>
</dbReference>
<comment type="caution">
    <text evidence="13">The sequence shown here is derived from an EMBL/GenBank/DDBJ whole genome shotgun (WGS) entry which is preliminary data.</text>
</comment>
<comment type="subunit">
    <text evidence="11">Self-associates. Interacts with NDL1 and dynein.</text>
</comment>
<dbReference type="GO" id="GO:0005874">
    <property type="term" value="C:microtubule"/>
    <property type="evidence" value="ECO:0007669"/>
    <property type="project" value="UniProtKB-KW"/>
</dbReference>
<keyword evidence="7 11" id="KW-0498">Mitosis</keyword>
<dbReference type="GO" id="GO:0000132">
    <property type="term" value="P:establishment of mitotic spindle orientation"/>
    <property type="evidence" value="ECO:0007669"/>
    <property type="project" value="UniProtKB-UniRule"/>
</dbReference>
<dbReference type="Proteomes" id="UP001152885">
    <property type="component" value="Unassembled WGS sequence"/>
</dbReference>
<dbReference type="GO" id="GO:0048188">
    <property type="term" value="C:Set1C/COMPASS complex"/>
    <property type="evidence" value="ECO:0007669"/>
    <property type="project" value="TreeGrafter"/>
</dbReference>
<evidence type="ECO:0000256" key="4">
    <source>
        <dbReference type="ARBA" id="ARBA00022618"/>
    </source>
</evidence>
<evidence type="ECO:0000256" key="9">
    <source>
        <dbReference type="ARBA" id="ARBA00023212"/>
    </source>
</evidence>
<dbReference type="CDD" id="cd00200">
    <property type="entry name" value="WD40"/>
    <property type="match status" value="1"/>
</dbReference>
<dbReference type="PROSITE" id="PS50294">
    <property type="entry name" value="WD_REPEATS_REGION"/>
    <property type="match status" value="2"/>
</dbReference>
<evidence type="ECO:0000256" key="2">
    <source>
        <dbReference type="ARBA" id="ARBA00022490"/>
    </source>
</evidence>
<evidence type="ECO:0000313" key="13">
    <source>
        <dbReference type="EMBL" id="CAI5758507.1"/>
    </source>
</evidence>
<keyword evidence="4 11" id="KW-0132">Cell division</keyword>
<keyword evidence="3 12" id="KW-0853">WD repeat</keyword>
<dbReference type="Pfam" id="PF00400">
    <property type="entry name" value="WD40"/>
    <property type="match status" value="6"/>
</dbReference>
<dbReference type="InterPro" id="IPR019775">
    <property type="entry name" value="WD40_repeat_CS"/>
</dbReference>
<dbReference type="InterPro" id="IPR020472">
    <property type="entry name" value="WD40_PAC1"/>
</dbReference>
<keyword evidence="8 11" id="KW-0175">Coiled coil</keyword>
<evidence type="ECO:0000256" key="5">
    <source>
        <dbReference type="ARBA" id="ARBA00022701"/>
    </source>
</evidence>
<keyword evidence="6" id="KW-0677">Repeat</keyword>
<name>A0A9W4TWL9_9ASCO</name>
<dbReference type="GO" id="GO:0005875">
    <property type="term" value="C:microtubule associated complex"/>
    <property type="evidence" value="ECO:0007669"/>
    <property type="project" value="UniProtKB-UniRule"/>
</dbReference>
<feature type="repeat" description="WD" evidence="12">
    <location>
        <begin position="114"/>
        <end position="151"/>
    </location>
</feature>
<evidence type="ECO:0000256" key="12">
    <source>
        <dbReference type="PROSITE-ProRule" id="PRU00221"/>
    </source>
</evidence>
<dbReference type="GO" id="GO:0070840">
    <property type="term" value="F:dynein complex binding"/>
    <property type="evidence" value="ECO:0007669"/>
    <property type="project" value="UniProtKB-UniRule"/>
</dbReference>
<reference evidence="13" key="1">
    <citation type="submission" date="2022-12" db="EMBL/GenBank/DDBJ databases">
        <authorList>
            <person name="Brejova B."/>
        </authorList>
    </citation>
    <scope>NUCLEOTIDE SEQUENCE</scope>
</reference>
<evidence type="ECO:0000256" key="6">
    <source>
        <dbReference type="ARBA" id="ARBA00022737"/>
    </source>
</evidence>
<evidence type="ECO:0000256" key="10">
    <source>
        <dbReference type="ARBA" id="ARBA00023306"/>
    </source>
</evidence>